<dbReference type="PANTHER" id="PTHR31614">
    <property type="entry name" value="PROTEIN DOWNSTREAM OF FLC-RELATED"/>
    <property type="match status" value="1"/>
</dbReference>
<organism evidence="4 5">
    <name type="scientific">Ceratopteris richardii</name>
    <name type="common">Triangle waterfern</name>
    <dbReference type="NCBI Taxonomy" id="49495"/>
    <lineage>
        <taxon>Eukaryota</taxon>
        <taxon>Viridiplantae</taxon>
        <taxon>Streptophyta</taxon>
        <taxon>Embryophyta</taxon>
        <taxon>Tracheophyta</taxon>
        <taxon>Polypodiopsida</taxon>
        <taxon>Polypodiidae</taxon>
        <taxon>Polypodiales</taxon>
        <taxon>Pteridineae</taxon>
        <taxon>Pteridaceae</taxon>
        <taxon>Parkerioideae</taxon>
        <taxon>Ceratopteris</taxon>
    </lineage>
</organism>
<keyword evidence="5" id="KW-1185">Reference proteome</keyword>
<gene>
    <name evidence="4" type="ORF">KP509_22G024800</name>
</gene>
<evidence type="ECO:0000256" key="3">
    <source>
        <dbReference type="SAM" id="SignalP"/>
    </source>
</evidence>
<name>A0A8T2S4E8_CERRI</name>
<dbReference type="Proteomes" id="UP000825935">
    <property type="component" value="Chromosome 22"/>
</dbReference>
<dbReference type="AlphaFoldDB" id="A0A8T2S4E8"/>
<protein>
    <submittedName>
        <fullName evidence="4">Uncharacterized protein</fullName>
    </submittedName>
</protein>
<comment type="similarity">
    <text evidence="1">Belongs to the Ole e I family.</text>
</comment>
<accession>A0A8T2S4E8</accession>
<evidence type="ECO:0000256" key="1">
    <source>
        <dbReference type="ARBA" id="ARBA00010049"/>
    </source>
</evidence>
<evidence type="ECO:0000313" key="4">
    <source>
        <dbReference type="EMBL" id="KAH7306678.1"/>
    </source>
</evidence>
<evidence type="ECO:0000256" key="2">
    <source>
        <dbReference type="ARBA" id="ARBA00023157"/>
    </source>
</evidence>
<comment type="caution">
    <text evidence="4">The sequence shown here is derived from an EMBL/GenBank/DDBJ whole genome shotgun (WGS) entry which is preliminary data.</text>
</comment>
<reference evidence="4" key="1">
    <citation type="submission" date="2021-08" db="EMBL/GenBank/DDBJ databases">
        <title>WGS assembly of Ceratopteris richardii.</title>
        <authorList>
            <person name="Marchant D.B."/>
            <person name="Chen G."/>
            <person name="Jenkins J."/>
            <person name="Shu S."/>
            <person name="Leebens-Mack J."/>
            <person name="Grimwood J."/>
            <person name="Schmutz J."/>
            <person name="Soltis P."/>
            <person name="Soltis D."/>
            <person name="Chen Z.-H."/>
        </authorList>
    </citation>
    <scope>NUCLEOTIDE SEQUENCE</scope>
    <source>
        <strain evidence="4">Whitten #5841</strain>
        <tissue evidence="4">Leaf</tissue>
    </source>
</reference>
<sequence length="178" mass="18365">MIEAFTGNSTMARRQMILLVSLLFAVCVAGNSVQIAPLVVKGRVFCDACRAGFFSKSSFYLPGAKVGVQCGLSMAGRQHVTAYAEGTTGPNGEFAIAVEGQHESEHCVALLLHSVHPTCNILSQGGAFAGVGLTRHAGLANDIINTGPFAFSPSHIPSACSAELAAARLDADTDGDGV</sequence>
<keyword evidence="2" id="KW-1015">Disulfide bond</keyword>
<dbReference type="Pfam" id="PF01190">
    <property type="entry name" value="Pollen_Ole_e_1"/>
    <property type="match status" value="1"/>
</dbReference>
<feature type="chain" id="PRO_5035927459" evidence="3">
    <location>
        <begin position="31"/>
        <end position="178"/>
    </location>
</feature>
<feature type="signal peptide" evidence="3">
    <location>
        <begin position="1"/>
        <end position="30"/>
    </location>
</feature>
<keyword evidence="3" id="KW-0732">Signal</keyword>
<dbReference type="InterPro" id="IPR006041">
    <property type="entry name" value="Pollen_Ole_e1_allergen"/>
</dbReference>
<dbReference type="OMA" id="AGHYRIE"/>
<evidence type="ECO:0000313" key="5">
    <source>
        <dbReference type="Proteomes" id="UP000825935"/>
    </source>
</evidence>
<dbReference type="EMBL" id="CM035427">
    <property type="protein sequence ID" value="KAH7306678.1"/>
    <property type="molecule type" value="Genomic_DNA"/>
</dbReference>
<dbReference type="OrthoDB" id="1896520at2759"/>
<dbReference type="PANTHER" id="PTHR31614:SF5">
    <property type="entry name" value="ALLERGEN-LIKE PROTEIN BRSN20"/>
    <property type="match status" value="1"/>
</dbReference>
<proteinExistence type="inferred from homology"/>